<dbReference type="EMBL" id="BJVY01000051">
    <property type="protein sequence ID" value="GEL74597.1"/>
    <property type="molecule type" value="Genomic_DNA"/>
</dbReference>
<evidence type="ECO:0000313" key="2">
    <source>
        <dbReference type="EMBL" id="SDE54133.1"/>
    </source>
</evidence>
<gene>
    <name evidence="1" type="ORF">MVI01_63810</name>
    <name evidence="2" type="ORF">SAMN04488504_108129</name>
</gene>
<dbReference type="RefSeq" id="WP_090491647.1">
    <property type="nucleotide sequence ID" value="NZ_BJVY01000051.1"/>
</dbReference>
<dbReference type="Proteomes" id="UP000198717">
    <property type="component" value="Unassembled WGS sequence"/>
</dbReference>
<organism evidence="1 4">
    <name type="scientific">Myxococcus virescens</name>
    <dbReference type="NCBI Taxonomy" id="83456"/>
    <lineage>
        <taxon>Bacteria</taxon>
        <taxon>Pseudomonadati</taxon>
        <taxon>Myxococcota</taxon>
        <taxon>Myxococcia</taxon>
        <taxon>Myxococcales</taxon>
        <taxon>Cystobacterineae</taxon>
        <taxon>Myxococcaceae</taxon>
        <taxon>Myxococcus</taxon>
    </lineage>
</organism>
<proteinExistence type="predicted"/>
<keyword evidence="3" id="KW-1185">Reference proteome</keyword>
<dbReference type="EMBL" id="FNAJ01000008">
    <property type="protein sequence ID" value="SDE54133.1"/>
    <property type="molecule type" value="Genomic_DNA"/>
</dbReference>
<evidence type="ECO:0000313" key="4">
    <source>
        <dbReference type="Proteomes" id="UP000321224"/>
    </source>
</evidence>
<reference evidence="2 3" key="1">
    <citation type="submission" date="2016-10" db="EMBL/GenBank/DDBJ databases">
        <authorList>
            <person name="Varghese N."/>
            <person name="Submissions S."/>
        </authorList>
    </citation>
    <scope>NUCLEOTIDE SEQUENCE [LARGE SCALE GENOMIC DNA]</scope>
    <source>
        <strain evidence="2 3">DSM 2260</strain>
    </source>
</reference>
<accession>A0A511HLZ3</accession>
<dbReference type="AlphaFoldDB" id="A0A511HLZ3"/>
<name>A0A511HLZ3_9BACT</name>
<dbReference type="Proteomes" id="UP000321224">
    <property type="component" value="Unassembled WGS sequence"/>
</dbReference>
<evidence type="ECO:0000313" key="1">
    <source>
        <dbReference type="EMBL" id="GEL74597.1"/>
    </source>
</evidence>
<reference evidence="1 4" key="2">
    <citation type="submission" date="2019-07" db="EMBL/GenBank/DDBJ databases">
        <title>Whole genome shotgun sequence of Myxococcus virescens NBRC 100334.</title>
        <authorList>
            <person name="Hosoyama A."/>
            <person name="Uohara A."/>
            <person name="Ohji S."/>
            <person name="Ichikawa N."/>
        </authorList>
    </citation>
    <scope>NUCLEOTIDE SEQUENCE [LARGE SCALE GENOMIC DNA]</scope>
    <source>
        <strain evidence="1 4">NBRC 100334</strain>
    </source>
</reference>
<comment type="caution">
    <text evidence="1">The sequence shown here is derived from an EMBL/GenBank/DDBJ whole genome shotgun (WGS) entry which is preliminary data.</text>
</comment>
<protein>
    <submittedName>
        <fullName evidence="1">Uncharacterized protein</fullName>
    </submittedName>
</protein>
<sequence>MELTPEAAFAMFAASNIAAPLLNALLSRRHAKHEAAVEQVPVHEQRLKALEQERLDAGQVPILVQQMGAVAADVKDIKADLRRVGEHESALRLVDLRLKALETWQAEARPQLARAAHDSHTLMGERNNALRIQHAANLVDPQKAARSKP</sequence>
<evidence type="ECO:0000313" key="3">
    <source>
        <dbReference type="Proteomes" id="UP000198717"/>
    </source>
</evidence>